<proteinExistence type="predicted"/>
<evidence type="ECO:0000256" key="1">
    <source>
        <dbReference type="PROSITE-ProRule" id="PRU10141"/>
    </source>
</evidence>
<dbReference type="Gene3D" id="1.10.510.10">
    <property type="entry name" value="Transferase(Phosphotransferase) domain 1"/>
    <property type="match status" value="1"/>
</dbReference>
<dbReference type="AlphaFoldDB" id="A0A2N0NSB2"/>
<evidence type="ECO:0008006" key="4">
    <source>
        <dbReference type="Google" id="ProtNLM"/>
    </source>
</evidence>
<feature type="binding site" evidence="1">
    <location>
        <position position="53"/>
    </location>
    <ligand>
        <name>ATP</name>
        <dbReference type="ChEBI" id="CHEBI:30616"/>
    </ligand>
</feature>
<evidence type="ECO:0000313" key="2">
    <source>
        <dbReference type="EMBL" id="PKB97469.1"/>
    </source>
</evidence>
<gene>
    <name evidence="2" type="ORF">RhiirA5_506603</name>
</gene>
<reference evidence="2 3" key="1">
    <citation type="submission" date="2016-04" db="EMBL/GenBank/DDBJ databases">
        <title>Genome analyses suggest a sexual origin of heterokaryosis in a supposedly ancient asexual fungus.</title>
        <authorList>
            <person name="Ropars J."/>
            <person name="Sedzielewska K."/>
            <person name="Noel J."/>
            <person name="Charron P."/>
            <person name="Farinelli L."/>
            <person name="Marton T."/>
            <person name="Kruger M."/>
            <person name="Pelin A."/>
            <person name="Brachmann A."/>
            <person name="Corradi N."/>
        </authorList>
    </citation>
    <scope>NUCLEOTIDE SEQUENCE [LARGE SCALE GENOMIC DNA]</scope>
    <source>
        <strain evidence="2 3">A5</strain>
    </source>
</reference>
<sequence length="121" mass="14488">MEQTWLEKSIIRKKHIDFHKYGDFENIEIIGRGAHGRVSKAEWVNRDMCIVIKSIKVFSDADEDIWKNFIKEVIFVPIQLQYNEYKLDKKSDVYSVGVLLWEISSERPPFEQIKYLQCYQL</sequence>
<keyword evidence="1" id="KW-0547">Nucleotide-binding</keyword>
<dbReference type="VEuPathDB" id="FungiDB:RhiirA1_529218"/>
<keyword evidence="1" id="KW-0067">ATP-binding</keyword>
<dbReference type="GO" id="GO:0005524">
    <property type="term" value="F:ATP binding"/>
    <property type="evidence" value="ECO:0007669"/>
    <property type="project" value="UniProtKB-UniRule"/>
</dbReference>
<dbReference type="InterPro" id="IPR011009">
    <property type="entry name" value="Kinase-like_dom_sf"/>
</dbReference>
<dbReference type="SUPFAM" id="SSF56112">
    <property type="entry name" value="Protein kinase-like (PK-like)"/>
    <property type="match status" value="2"/>
</dbReference>
<accession>A0A2N0NSB2</accession>
<dbReference type="Gene3D" id="3.30.200.20">
    <property type="entry name" value="Phosphorylase Kinase, domain 1"/>
    <property type="match status" value="1"/>
</dbReference>
<dbReference type="InterPro" id="IPR017441">
    <property type="entry name" value="Protein_kinase_ATP_BS"/>
</dbReference>
<evidence type="ECO:0000313" key="3">
    <source>
        <dbReference type="Proteomes" id="UP000232722"/>
    </source>
</evidence>
<name>A0A2N0NSB2_9GLOM</name>
<organism evidence="2 3">
    <name type="scientific">Rhizophagus irregularis</name>
    <dbReference type="NCBI Taxonomy" id="588596"/>
    <lineage>
        <taxon>Eukaryota</taxon>
        <taxon>Fungi</taxon>
        <taxon>Fungi incertae sedis</taxon>
        <taxon>Mucoromycota</taxon>
        <taxon>Glomeromycotina</taxon>
        <taxon>Glomeromycetes</taxon>
        <taxon>Glomerales</taxon>
        <taxon>Glomeraceae</taxon>
        <taxon>Rhizophagus</taxon>
    </lineage>
</organism>
<comment type="caution">
    <text evidence="2">The sequence shown here is derived from an EMBL/GenBank/DDBJ whole genome shotgun (WGS) entry which is preliminary data.</text>
</comment>
<dbReference type="PROSITE" id="PS00107">
    <property type="entry name" value="PROTEIN_KINASE_ATP"/>
    <property type="match status" value="1"/>
</dbReference>
<dbReference type="Proteomes" id="UP000232722">
    <property type="component" value="Unassembled WGS sequence"/>
</dbReference>
<reference evidence="2 3" key="2">
    <citation type="submission" date="2017-09" db="EMBL/GenBank/DDBJ databases">
        <title>Extensive intraspecific genome diversity in a model arbuscular mycorrhizal fungus.</title>
        <authorList>
            <person name="Chen E.C."/>
            <person name="Morin E."/>
            <person name="Beaudet D."/>
            <person name="Noel J."/>
            <person name="Ndikumana S."/>
            <person name="Charron P."/>
            <person name="St-Onge C."/>
            <person name="Giorgi J."/>
            <person name="Grigoriev I.V."/>
            <person name="Roux C."/>
            <person name="Martin F.M."/>
            <person name="Corradi N."/>
        </authorList>
    </citation>
    <scope>NUCLEOTIDE SEQUENCE [LARGE SCALE GENOMIC DNA]</scope>
    <source>
        <strain evidence="2 3">A5</strain>
    </source>
</reference>
<protein>
    <recommendedName>
        <fullName evidence="4">Protein kinase domain-containing protein</fullName>
    </recommendedName>
</protein>
<dbReference type="EMBL" id="LLXJ01003191">
    <property type="protein sequence ID" value="PKB97469.1"/>
    <property type="molecule type" value="Genomic_DNA"/>
</dbReference>